<keyword evidence="4" id="KW-1185">Reference proteome</keyword>
<dbReference type="NCBIfam" id="NF041278">
    <property type="entry name" value="CmcJ_NvfI_EfuI"/>
    <property type="match status" value="1"/>
</dbReference>
<gene>
    <name evidence="3" type="ORF">PRZ48_007796</name>
</gene>
<comment type="caution">
    <text evidence="3">The sequence shown here is derived from an EMBL/GenBank/DDBJ whole genome shotgun (WGS) entry which is preliminary data.</text>
</comment>
<protein>
    <recommendedName>
        <fullName evidence="5">GA4 desaturase</fullName>
    </recommendedName>
</protein>
<proteinExistence type="inferred from homology"/>
<evidence type="ECO:0000256" key="2">
    <source>
        <dbReference type="ARBA" id="ARBA00023604"/>
    </source>
</evidence>
<evidence type="ECO:0000313" key="3">
    <source>
        <dbReference type="EMBL" id="KAK4501985.1"/>
    </source>
</evidence>
<evidence type="ECO:0008006" key="5">
    <source>
        <dbReference type="Google" id="ProtNLM"/>
    </source>
</evidence>
<dbReference type="PANTHER" id="PTHR34598:SF3">
    <property type="entry name" value="OXIDOREDUCTASE AN1597"/>
    <property type="match status" value="1"/>
</dbReference>
<dbReference type="EMBL" id="JAXOVC010000005">
    <property type="protein sequence ID" value="KAK4501985.1"/>
    <property type="molecule type" value="Genomic_DNA"/>
</dbReference>
<sequence length="334" mass="36873">MSTTTTTTTASATAATYGVIRYSEPDDSVPASERSFYSFPASRLVEDHKHELHDLRGTDPSLDVQGFTWLQHKSALSDNAWFEGSNIEDVYVPEMTKLICEVTGAKRAVIDGFGIRTRSATLKEEKPYDVKLKGDGLDKVVGKLPRDVVRVSGRDRNGVGIPPARTAHIDFSVEGLRDTVRWGRQDIAQVAKAELDAEDAGGAPRYAAYSIWRPLKPVKKDPLAMLDWRTVDPSDISPMTSRALSGIRADGEYIRTGLSHNPPKDPSRPKWYWIPNQQPDEVVILKFADTAVGNLGEKDSALAPHCVHGSPVIPGMENEEARESIECRIIAFFD</sequence>
<evidence type="ECO:0000256" key="1">
    <source>
        <dbReference type="ARBA" id="ARBA00023002"/>
    </source>
</evidence>
<comment type="similarity">
    <text evidence="2">Belongs to the asaB hydroxylase/desaturase family.</text>
</comment>
<accession>A0ABR0EL51</accession>
<name>A0ABR0EL51_ZASCE</name>
<evidence type="ECO:0000313" key="4">
    <source>
        <dbReference type="Proteomes" id="UP001305779"/>
    </source>
</evidence>
<dbReference type="InterPro" id="IPR044053">
    <property type="entry name" value="AsaB-like"/>
</dbReference>
<reference evidence="3 4" key="1">
    <citation type="journal article" date="2023" name="G3 (Bethesda)">
        <title>A chromosome-level genome assembly of Zasmidium syzygii isolated from banana leaves.</title>
        <authorList>
            <person name="van Westerhoven A.C."/>
            <person name="Mehrabi R."/>
            <person name="Talebi R."/>
            <person name="Steentjes M.B.F."/>
            <person name="Corcolon B."/>
            <person name="Chong P.A."/>
            <person name="Kema G.H.J."/>
            <person name="Seidl M.F."/>
        </authorList>
    </citation>
    <scope>NUCLEOTIDE SEQUENCE [LARGE SCALE GENOMIC DNA]</scope>
    <source>
        <strain evidence="3 4">P124</strain>
    </source>
</reference>
<keyword evidence="1" id="KW-0560">Oxidoreductase</keyword>
<dbReference type="Proteomes" id="UP001305779">
    <property type="component" value="Unassembled WGS sequence"/>
</dbReference>
<dbReference type="PANTHER" id="PTHR34598">
    <property type="entry name" value="BLL6449 PROTEIN"/>
    <property type="match status" value="1"/>
</dbReference>
<organism evidence="3 4">
    <name type="scientific">Zasmidium cellare</name>
    <name type="common">Wine cellar mold</name>
    <name type="synonym">Racodium cellare</name>
    <dbReference type="NCBI Taxonomy" id="395010"/>
    <lineage>
        <taxon>Eukaryota</taxon>
        <taxon>Fungi</taxon>
        <taxon>Dikarya</taxon>
        <taxon>Ascomycota</taxon>
        <taxon>Pezizomycotina</taxon>
        <taxon>Dothideomycetes</taxon>
        <taxon>Dothideomycetidae</taxon>
        <taxon>Mycosphaerellales</taxon>
        <taxon>Mycosphaerellaceae</taxon>
        <taxon>Zasmidium</taxon>
    </lineage>
</organism>